<dbReference type="Pfam" id="PF02517">
    <property type="entry name" value="Rce1-like"/>
    <property type="match status" value="1"/>
</dbReference>
<keyword evidence="5" id="KW-1185">Reference proteome</keyword>
<evidence type="ECO:0000313" key="5">
    <source>
        <dbReference type="Proteomes" id="UP001216907"/>
    </source>
</evidence>
<gene>
    <name evidence="4" type="ORF">PZE19_21055</name>
</gene>
<reference evidence="4 5" key="1">
    <citation type="submission" date="2023-03" db="EMBL/GenBank/DDBJ databases">
        <title>Paludisphaera mucosa sp. nov. a novel planctomycete from northern fen.</title>
        <authorList>
            <person name="Ivanova A."/>
        </authorList>
    </citation>
    <scope>NUCLEOTIDE SEQUENCE [LARGE SCALE GENOMIC DNA]</scope>
    <source>
        <strain evidence="4 5">Pla2</strain>
    </source>
</reference>
<dbReference type="InterPro" id="IPR003675">
    <property type="entry name" value="Rce1/LyrA-like_dom"/>
</dbReference>
<name>A0ABT6FFJ5_9BACT</name>
<feature type="region of interest" description="Disordered" evidence="1">
    <location>
        <begin position="279"/>
        <end position="303"/>
    </location>
</feature>
<keyword evidence="2" id="KW-0472">Membrane</keyword>
<dbReference type="Proteomes" id="UP001216907">
    <property type="component" value="Unassembled WGS sequence"/>
</dbReference>
<keyword evidence="2" id="KW-1133">Transmembrane helix</keyword>
<accession>A0ABT6FFJ5</accession>
<protein>
    <submittedName>
        <fullName evidence="4">Type II CAAX endopeptidase family protein</fullName>
    </submittedName>
</protein>
<dbReference type="EMBL" id="JARRAG010000002">
    <property type="protein sequence ID" value="MDG3006266.1"/>
    <property type="molecule type" value="Genomic_DNA"/>
</dbReference>
<feature type="domain" description="CAAX prenyl protease 2/Lysostaphin resistance protein A-like" evidence="3">
    <location>
        <begin position="139"/>
        <end position="225"/>
    </location>
</feature>
<feature type="transmembrane region" description="Helical" evidence="2">
    <location>
        <begin position="134"/>
        <end position="153"/>
    </location>
</feature>
<feature type="transmembrane region" description="Helical" evidence="2">
    <location>
        <begin position="174"/>
        <end position="207"/>
    </location>
</feature>
<dbReference type="PANTHER" id="PTHR36435:SF1">
    <property type="entry name" value="CAAX AMINO TERMINAL PROTEASE FAMILY PROTEIN"/>
    <property type="match status" value="1"/>
</dbReference>
<feature type="transmembrane region" description="Helical" evidence="2">
    <location>
        <begin position="248"/>
        <end position="265"/>
    </location>
</feature>
<sequence length="303" mass="32417">MSIDAVDSEQPLPPEAIVPTPVKPYPSIAQSWAIAGIVVLTTLVCSPLVLSAQLLGPEGAMLAYYAVAFGLATYIVDGIRRRKLGRSGYNFAIGSWRLGPPIVVGTVGLLFGVITPLQSLIPMPDAIGQGVKDLVGQTSAATFLYFVILAPIFEEMIFRGVMLDGLLRRYRPSTAILTSSLLFGIVHLNPWQFVTAFVLGCFFGWIYYRTGSLGCCVLGHMAANGSGYILRILLAQGVGGGLGDGNPLVHVGFTALAAVSIELLRREFRADRHRRVVPEDWTPDQGAAPAEIDPTPIPEDPAA</sequence>
<feature type="transmembrane region" description="Helical" evidence="2">
    <location>
        <begin position="91"/>
        <end position="114"/>
    </location>
</feature>
<dbReference type="RefSeq" id="WP_277862566.1">
    <property type="nucleotide sequence ID" value="NZ_JARRAG010000002.1"/>
</dbReference>
<feature type="transmembrane region" description="Helical" evidence="2">
    <location>
        <begin position="62"/>
        <end position="79"/>
    </location>
</feature>
<organism evidence="4 5">
    <name type="scientific">Paludisphaera mucosa</name>
    <dbReference type="NCBI Taxonomy" id="3030827"/>
    <lineage>
        <taxon>Bacteria</taxon>
        <taxon>Pseudomonadati</taxon>
        <taxon>Planctomycetota</taxon>
        <taxon>Planctomycetia</taxon>
        <taxon>Isosphaerales</taxon>
        <taxon>Isosphaeraceae</taxon>
        <taxon>Paludisphaera</taxon>
    </lineage>
</organism>
<feature type="transmembrane region" description="Helical" evidence="2">
    <location>
        <begin position="32"/>
        <end position="50"/>
    </location>
</feature>
<dbReference type="InterPro" id="IPR052710">
    <property type="entry name" value="CAAX_protease"/>
</dbReference>
<evidence type="ECO:0000313" key="4">
    <source>
        <dbReference type="EMBL" id="MDG3006266.1"/>
    </source>
</evidence>
<evidence type="ECO:0000256" key="1">
    <source>
        <dbReference type="SAM" id="MobiDB-lite"/>
    </source>
</evidence>
<keyword evidence="2" id="KW-0812">Transmembrane</keyword>
<comment type="caution">
    <text evidence="4">The sequence shown here is derived from an EMBL/GenBank/DDBJ whole genome shotgun (WGS) entry which is preliminary data.</text>
</comment>
<proteinExistence type="predicted"/>
<evidence type="ECO:0000259" key="3">
    <source>
        <dbReference type="Pfam" id="PF02517"/>
    </source>
</evidence>
<evidence type="ECO:0000256" key="2">
    <source>
        <dbReference type="SAM" id="Phobius"/>
    </source>
</evidence>
<dbReference type="PANTHER" id="PTHR36435">
    <property type="entry name" value="SLR1288 PROTEIN"/>
    <property type="match status" value="1"/>
</dbReference>